<evidence type="ECO:0000256" key="1">
    <source>
        <dbReference type="SAM" id="MobiDB-lite"/>
    </source>
</evidence>
<dbReference type="Proteomes" id="UP001344447">
    <property type="component" value="Unassembled WGS sequence"/>
</dbReference>
<organism evidence="2 3">
    <name type="scientific">Dictyostelium firmibasis</name>
    <dbReference type="NCBI Taxonomy" id="79012"/>
    <lineage>
        <taxon>Eukaryota</taxon>
        <taxon>Amoebozoa</taxon>
        <taxon>Evosea</taxon>
        <taxon>Eumycetozoa</taxon>
        <taxon>Dictyostelia</taxon>
        <taxon>Dictyosteliales</taxon>
        <taxon>Dictyosteliaceae</taxon>
        <taxon>Dictyostelium</taxon>
    </lineage>
</organism>
<reference evidence="2 3" key="1">
    <citation type="submission" date="2023-11" db="EMBL/GenBank/DDBJ databases">
        <title>Dfirmibasis_genome.</title>
        <authorList>
            <person name="Edelbroek B."/>
            <person name="Kjellin J."/>
            <person name="Jerlstrom-Hultqvist J."/>
            <person name="Soderbom F."/>
        </authorList>
    </citation>
    <scope>NUCLEOTIDE SEQUENCE [LARGE SCALE GENOMIC DNA]</scope>
    <source>
        <strain evidence="2 3">TNS-C-14</strain>
    </source>
</reference>
<keyword evidence="3" id="KW-1185">Reference proteome</keyword>
<gene>
    <name evidence="2" type="ORF">RB653_009270</name>
</gene>
<protein>
    <submittedName>
        <fullName evidence="2">Uncharacterized protein</fullName>
    </submittedName>
</protein>
<dbReference type="EMBL" id="JAVFKY010000003">
    <property type="protein sequence ID" value="KAK5579586.1"/>
    <property type="molecule type" value="Genomic_DNA"/>
</dbReference>
<evidence type="ECO:0000313" key="3">
    <source>
        <dbReference type="Proteomes" id="UP001344447"/>
    </source>
</evidence>
<proteinExistence type="predicted"/>
<sequence>MIENQYLGLLKYKVSRNEYLVFGNCTSPFHSIYFNDNFNISNSYNNRNNYNNNYNNNNNNYNNNNNNNNNNNGYHININNEMMLFKLIKSNCIEFYRELFSNYKYYFISTPNSIENTANLIIEMDNKIAFQVLVNQFKFKFKFIQMLLRAFEFGSFEILDFLISTNGLTTTSLTIDEENEIWKKTFLTKDASLFNNQIDFLLNSMKLKLPTPLYNIVNSISNNSLIRFSFDLNIFKIPLKLLYETFKTISKFEENYYSSEHSLEKLYKFTDQELNTVVGEFNNDNELVKLLFQKLIPYTNKYNWVSFKAKDYQSINYSFYQIKYFQNYFDNCGDFNPLSFGDYQQFKLQTFKNDNRNSLNLLYLDSILFEYCNNDLKRKENFILEYINDCNNSNNNNFISIKLKPSILFQTLIKRNELELLKILFNSCLEIIQKNLFDEDIFSIIDSESIFDFIISISLFSPTIIINQLFQHSKIKIIGYYKKNYSIDYFNSLKSIDLSKIYNFKIFKYSFENLNDFNNNDGNNNISNSLIIKNLKINIEDGELDKEEFKFLVNNLTDDKFYNIRFAKYKYSSYDWLHSKGKSFLDRCVQVDSKDCIDLGLYQYYKNNNDLMEYYTSPPYKLIDEIFKRSDTKTLAQIMNKFYNDKDINNDTKSSFFYNGLLLKSSQYGSIDIFKFINSKYPWLFKLKRSTNSGDFSEHFDQSFTGELLESQLNQIVNSTLTNGHIDLMIYYFQIFNHFGYPFKILIYKDLNFNNLVRVVRNKYNI</sequence>
<dbReference type="AlphaFoldDB" id="A0AAN7YTM4"/>
<evidence type="ECO:0000313" key="2">
    <source>
        <dbReference type="EMBL" id="KAK5579586.1"/>
    </source>
</evidence>
<feature type="region of interest" description="Disordered" evidence="1">
    <location>
        <begin position="49"/>
        <end position="68"/>
    </location>
</feature>
<dbReference type="PANTHER" id="PTHR31550">
    <property type="entry name" value="ANKYRIN REPEAT PROTEIN-RELATED-RELATED"/>
    <property type="match status" value="1"/>
</dbReference>
<comment type="caution">
    <text evidence="2">The sequence shown here is derived from an EMBL/GenBank/DDBJ whole genome shotgun (WGS) entry which is preliminary data.</text>
</comment>
<name>A0AAN7YTM4_9MYCE</name>
<accession>A0AAN7YTM4</accession>